<dbReference type="AlphaFoldDB" id="A0A0C3CPP0"/>
<reference evidence="2" key="2">
    <citation type="submission" date="2015-01" db="EMBL/GenBank/DDBJ databases">
        <title>Evolutionary Origins and Diversification of the Mycorrhizal Mutualists.</title>
        <authorList>
            <consortium name="DOE Joint Genome Institute"/>
            <consortium name="Mycorrhizal Genomics Consortium"/>
            <person name="Kohler A."/>
            <person name="Kuo A."/>
            <person name="Nagy L.G."/>
            <person name="Floudas D."/>
            <person name="Copeland A."/>
            <person name="Barry K.W."/>
            <person name="Cichocki N."/>
            <person name="Veneault-Fourrey C."/>
            <person name="LaButti K."/>
            <person name="Lindquist E.A."/>
            <person name="Lipzen A."/>
            <person name="Lundell T."/>
            <person name="Morin E."/>
            <person name="Murat C."/>
            <person name="Riley R."/>
            <person name="Ohm R."/>
            <person name="Sun H."/>
            <person name="Tunlid A."/>
            <person name="Henrissat B."/>
            <person name="Grigoriev I.V."/>
            <person name="Hibbett D.S."/>
            <person name="Martin F."/>
        </authorList>
    </citation>
    <scope>NUCLEOTIDE SEQUENCE [LARGE SCALE GENOMIC DNA]</scope>
    <source>
        <strain evidence="2">F 1598</strain>
    </source>
</reference>
<evidence type="ECO:0000313" key="1">
    <source>
        <dbReference type="EMBL" id="KIM91627.1"/>
    </source>
</evidence>
<proteinExistence type="predicted"/>
<feature type="non-terminal residue" evidence="1">
    <location>
        <position position="1"/>
    </location>
</feature>
<dbReference type="HOGENOM" id="CLU_3074339_0_0_1"/>
<dbReference type="InParanoid" id="A0A0C3CPP0"/>
<sequence>LDWSAKWWQERVDLWPNVDPAICNGLHAYAAKQADMQQGVIQSFSKTWYPSLI</sequence>
<dbReference type="EMBL" id="KN832971">
    <property type="protein sequence ID" value="KIM91627.1"/>
    <property type="molecule type" value="Genomic_DNA"/>
</dbReference>
<feature type="non-terminal residue" evidence="1">
    <location>
        <position position="53"/>
    </location>
</feature>
<protein>
    <submittedName>
        <fullName evidence="1">Uncharacterized protein</fullName>
    </submittedName>
</protein>
<accession>A0A0C3CPP0</accession>
<reference evidence="1 2" key="1">
    <citation type="submission" date="2014-04" db="EMBL/GenBank/DDBJ databases">
        <authorList>
            <consortium name="DOE Joint Genome Institute"/>
            <person name="Kuo A."/>
            <person name="Tarkka M."/>
            <person name="Buscot F."/>
            <person name="Kohler A."/>
            <person name="Nagy L.G."/>
            <person name="Floudas D."/>
            <person name="Copeland A."/>
            <person name="Barry K.W."/>
            <person name="Cichocki N."/>
            <person name="Veneault-Fourrey C."/>
            <person name="LaButti K."/>
            <person name="Lindquist E.A."/>
            <person name="Lipzen A."/>
            <person name="Lundell T."/>
            <person name="Morin E."/>
            <person name="Murat C."/>
            <person name="Sun H."/>
            <person name="Tunlid A."/>
            <person name="Henrissat B."/>
            <person name="Grigoriev I.V."/>
            <person name="Hibbett D.S."/>
            <person name="Martin F."/>
            <person name="Nordberg H.P."/>
            <person name="Cantor M.N."/>
            <person name="Hua S.X."/>
        </authorList>
    </citation>
    <scope>NUCLEOTIDE SEQUENCE [LARGE SCALE GENOMIC DNA]</scope>
    <source>
        <strain evidence="1 2">F 1598</strain>
    </source>
</reference>
<name>A0A0C3CPP0_PILCF</name>
<evidence type="ECO:0000313" key="2">
    <source>
        <dbReference type="Proteomes" id="UP000054166"/>
    </source>
</evidence>
<gene>
    <name evidence="1" type="ORF">PILCRDRAFT_28956</name>
</gene>
<keyword evidence="2" id="KW-1185">Reference proteome</keyword>
<organism evidence="1 2">
    <name type="scientific">Piloderma croceum (strain F 1598)</name>
    <dbReference type="NCBI Taxonomy" id="765440"/>
    <lineage>
        <taxon>Eukaryota</taxon>
        <taxon>Fungi</taxon>
        <taxon>Dikarya</taxon>
        <taxon>Basidiomycota</taxon>
        <taxon>Agaricomycotina</taxon>
        <taxon>Agaricomycetes</taxon>
        <taxon>Agaricomycetidae</taxon>
        <taxon>Atheliales</taxon>
        <taxon>Atheliaceae</taxon>
        <taxon>Piloderma</taxon>
    </lineage>
</organism>
<dbReference type="Proteomes" id="UP000054166">
    <property type="component" value="Unassembled WGS sequence"/>
</dbReference>